<keyword evidence="4 8" id="KW-0547">Nucleotide-binding</keyword>
<dbReference type="SMART" id="SM00760">
    <property type="entry name" value="Bac_DnaA_C"/>
    <property type="match status" value="1"/>
</dbReference>
<dbReference type="InterPro" id="IPR001957">
    <property type="entry name" value="Chromosome_initiator_DnaA"/>
</dbReference>
<keyword evidence="2 8" id="KW-0963">Cytoplasm</keyword>
<dbReference type="GO" id="GO:0003688">
    <property type="term" value="F:DNA replication origin binding"/>
    <property type="evidence" value="ECO:0007669"/>
    <property type="project" value="UniProtKB-UniRule"/>
</dbReference>
<dbReference type="InterPro" id="IPR013317">
    <property type="entry name" value="DnaA_dom"/>
</dbReference>
<dbReference type="Gene3D" id="3.30.300.180">
    <property type="match status" value="1"/>
</dbReference>
<evidence type="ECO:0000259" key="14">
    <source>
        <dbReference type="SMART" id="SM00760"/>
    </source>
</evidence>
<dbReference type="InterPro" id="IPR038454">
    <property type="entry name" value="DnaA_N_sf"/>
</dbReference>
<feature type="compositionally biased region" description="Polar residues" evidence="12">
    <location>
        <begin position="90"/>
        <end position="106"/>
    </location>
</feature>
<dbReference type="SUPFAM" id="SSF48295">
    <property type="entry name" value="TrpR-like"/>
    <property type="match status" value="1"/>
</dbReference>
<dbReference type="Gene3D" id="1.10.1750.10">
    <property type="match status" value="1"/>
</dbReference>
<feature type="domain" description="Chromosomal replication initiator DnaA C-terminal" evidence="14">
    <location>
        <begin position="372"/>
        <end position="441"/>
    </location>
</feature>
<evidence type="ECO:0000256" key="3">
    <source>
        <dbReference type="ARBA" id="ARBA00022705"/>
    </source>
</evidence>
<dbReference type="EMBL" id="DRMS01000331">
    <property type="protein sequence ID" value="HFC92907.1"/>
    <property type="molecule type" value="Genomic_DNA"/>
</dbReference>
<keyword evidence="6 8" id="KW-0446">Lipid-binding</keyword>
<dbReference type="InterPro" id="IPR010921">
    <property type="entry name" value="Trp_repressor/repl_initiator"/>
</dbReference>
<dbReference type="GO" id="GO:0005524">
    <property type="term" value="F:ATP binding"/>
    <property type="evidence" value="ECO:0007669"/>
    <property type="project" value="UniProtKB-UniRule"/>
</dbReference>
<dbReference type="InterPro" id="IPR013159">
    <property type="entry name" value="DnaA_C"/>
</dbReference>
<evidence type="ECO:0000256" key="6">
    <source>
        <dbReference type="ARBA" id="ARBA00023121"/>
    </source>
</evidence>
<dbReference type="SMART" id="SM00382">
    <property type="entry name" value="AAA"/>
    <property type="match status" value="1"/>
</dbReference>
<evidence type="ECO:0000256" key="8">
    <source>
        <dbReference type="HAMAP-Rule" id="MF_00377"/>
    </source>
</evidence>
<dbReference type="AlphaFoldDB" id="A0A7V2T0I2"/>
<dbReference type="PROSITE" id="PS01008">
    <property type="entry name" value="DNAA"/>
    <property type="match status" value="1"/>
</dbReference>
<keyword evidence="3 8" id="KW-0235">DNA replication</keyword>
<gene>
    <name evidence="8 15" type="primary">dnaA</name>
    <name evidence="15" type="ORF">ENJ51_08865</name>
</gene>
<dbReference type="NCBIfam" id="TIGR00362">
    <property type="entry name" value="DnaA"/>
    <property type="match status" value="1"/>
</dbReference>
<comment type="domain">
    <text evidence="8">Domain I is involved in oligomerization and binding regulators, domain II is flexibile and of varying length in different bacteria, domain III forms the AAA+ region, while domain IV binds dsDNA.</text>
</comment>
<proteinExistence type="inferred from homology"/>
<dbReference type="Pfam" id="PF00308">
    <property type="entry name" value="Bac_DnaA"/>
    <property type="match status" value="1"/>
</dbReference>
<dbReference type="PANTHER" id="PTHR30050:SF2">
    <property type="entry name" value="CHROMOSOMAL REPLICATION INITIATOR PROTEIN DNAA"/>
    <property type="match status" value="1"/>
</dbReference>
<keyword evidence="5 8" id="KW-0067">ATP-binding</keyword>
<dbReference type="FunFam" id="3.40.50.300:FF:000668">
    <property type="entry name" value="Chromosomal replication initiator protein DnaA"/>
    <property type="match status" value="1"/>
</dbReference>
<protein>
    <recommendedName>
        <fullName evidence="8 9">Chromosomal replication initiator protein DnaA</fullName>
    </recommendedName>
</protein>
<comment type="function">
    <text evidence="8 10">Plays an essential role in the initiation and regulation of chromosomal replication. ATP-DnaA binds to the origin of replication (oriC) to initiate formation of the DNA replication initiation complex once per cell cycle. Binds the DnaA box (a 9 base pair repeat at the origin) and separates the double-stranded (ds)DNA. Forms a right-handed helical filament on oriC DNA; dsDNA binds to the exterior of the filament while single-stranded (ss)DNA is stabiized in the filament's interior. The ATP-DnaA-oriC complex binds and stabilizes one strand of the AT-rich DNA unwinding element (DUE), permitting loading of DNA polymerase. After initiation quickly degrades to an ADP-DnaA complex that is not apt for DNA replication. Binds acidic phospholipids.</text>
</comment>
<feature type="binding site" evidence="8">
    <location>
        <position position="171"/>
    </location>
    <ligand>
        <name>ATP</name>
        <dbReference type="ChEBI" id="CHEBI:30616"/>
    </ligand>
</feature>
<evidence type="ECO:0000259" key="13">
    <source>
        <dbReference type="SMART" id="SM00382"/>
    </source>
</evidence>
<dbReference type="Proteomes" id="UP000885750">
    <property type="component" value="Unassembled WGS sequence"/>
</dbReference>
<keyword evidence="7 8" id="KW-0238">DNA-binding</keyword>
<dbReference type="InterPro" id="IPR018312">
    <property type="entry name" value="Chromosome_initiator_DnaA_CS"/>
</dbReference>
<dbReference type="GO" id="GO:0005886">
    <property type="term" value="C:plasma membrane"/>
    <property type="evidence" value="ECO:0007669"/>
    <property type="project" value="TreeGrafter"/>
</dbReference>
<reference evidence="15" key="1">
    <citation type="journal article" date="2020" name="mSystems">
        <title>Genome- and Community-Level Interaction Insights into Carbon Utilization and Element Cycling Functions of Hydrothermarchaeota in Hydrothermal Sediment.</title>
        <authorList>
            <person name="Zhou Z."/>
            <person name="Liu Y."/>
            <person name="Xu W."/>
            <person name="Pan J."/>
            <person name="Luo Z.H."/>
            <person name="Li M."/>
        </authorList>
    </citation>
    <scope>NUCLEOTIDE SEQUENCE [LARGE SCALE GENOMIC DNA]</scope>
    <source>
        <strain evidence="15">HyVt-493</strain>
    </source>
</reference>
<evidence type="ECO:0000256" key="4">
    <source>
        <dbReference type="ARBA" id="ARBA00022741"/>
    </source>
</evidence>
<dbReference type="GO" id="GO:0006270">
    <property type="term" value="P:DNA replication initiation"/>
    <property type="evidence" value="ECO:0007669"/>
    <property type="project" value="UniProtKB-UniRule"/>
</dbReference>
<feature type="binding site" evidence="8">
    <location>
        <position position="174"/>
    </location>
    <ligand>
        <name>ATP</name>
        <dbReference type="ChEBI" id="CHEBI:30616"/>
    </ligand>
</feature>
<feature type="binding site" evidence="8">
    <location>
        <position position="175"/>
    </location>
    <ligand>
        <name>ATP</name>
        <dbReference type="ChEBI" id="CHEBI:30616"/>
    </ligand>
</feature>
<feature type="region of interest" description="Domain I, interacts with DnaA modulators" evidence="8">
    <location>
        <begin position="1"/>
        <end position="91"/>
    </location>
</feature>
<dbReference type="Pfam" id="PF08299">
    <property type="entry name" value="Bac_DnaA_C"/>
    <property type="match status" value="1"/>
</dbReference>
<dbReference type="Gene3D" id="1.10.8.60">
    <property type="match status" value="1"/>
</dbReference>
<dbReference type="SUPFAM" id="SSF52540">
    <property type="entry name" value="P-loop containing nucleoside triphosphate hydrolases"/>
    <property type="match status" value="1"/>
</dbReference>
<evidence type="ECO:0000256" key="2">
    <source>
        <dbReference type="ARBA" id="ARBA00022490"/>
    </source>
</evidence>
<evidence type="ECO:0000256" key="1">
    <source>
        <dbReference type="ARBA" id="ARBA00006583"/>
    </source>
</evidence>
<dbReference type="PANTHER" id="PTHR30050">
    <property type="entry name" value="CHROMOSOMAL REPLICATION INITIATOR PROTEIN DNAA"/>
    <property type="match status" value="1"/>
</dbReference>
<organism evidence="15">
    <name type="scientific">Leucothrix mucor</name>
    <dbReference type="NCBI Taxonomy" id="45248"/>
    <lineage>
        <taxon>Bacteria</taxon>
        <taxon>Pseudomonadati</taxon>
        <taxon>Pseudomonadota</taxon>
        <taxon>Gammaproteobacteria</taxon>
        <taxon>Thiotrichales</taxon>
        <taxon>Thiotrichaceae</taxon>
        <taxon>Leucothrix</taxon>
    </lineage>
</organism>
<comment type="caution">
    <text evidence="8">Lacks conserved residue(s) required for the propagation of feature annotation.</text>
</comment>
<dbReference type="Gene3D" id="3.40.50.300">
    <property type="entry name" value="P-loop containing nucleotide triphosphate hydrolases"/>
    <property type="match status" value="1"/>
</dbReference>
<feature type="binding site" evidence="8">
    <location>
        <position position="173"/>
    </location>
    <ligand>
        <name>ATP</name>
        <dbReference type="ChEBI" id="CHEBI:30616"/>
    </ligand>
</feature>
<dbReference type="CDD" id="cd00009">
    <property type="entry name" value="AAA"/>
    <property type="match status" value="1"/>
</dbReference>
<feature type="domain" description="AAA+ ATPase" evidence="13">
    <location>
        <begin position="160"/>
        <end position="296"/>
    </location>
</feature>
<feature type="region of interest" description="Domain III, AAA+ region" evidence="8">
    <location>
        <begin position="127"/>
        <end position="343"/>
    </location>
</feature>
<dbReference type="GO" id="GO:0006275">
    <property type="term" value="P:regulation of DNA replication"/>
    <property type="evidence" value="ECO:0007669"/>
    <property type="project" value="UniProtKB-UniRule"/>
</dbReference>
<evidence type="ECO:0000256" key="11">
    <source>
        <dbReference type="RuleBase" id="RU004227"/>
    </source>
</evidence>
<dbReference type="Pfam" id="PF11638">
    <property type="entry name" value="DnaA_N"/>
    <property type="match status" value="1"/>
</dbReference>
<evidence type="ECO:0000256" key="10">
    <source>
        <dbReference type="RuleBase" id="RU000577"/>
    </source>
</evidence>
<evidence type="ECO:0000256" key="12">
    <source>
        <dbReference type="SAM" id="MobiDB-lite"/>
    </source>
</evidence>
<dbReference type="InterPro" id="IPR024633">
    <property type="entry name" value="DnaA_N_dom"/>
</dbReference>
<dbReference type="CDD" id="cd06571">
    <property type="entry name" value="Bac_DnaA_C"/>
    <property type="match status" value="1"/>
</dbReference>
<comment type="similarity">
    <text evidence="1 8 11">Belongs to the DnaA family.</text>
</comment>
<name>A0A7V2T0I2_LEUMU</name>
<evidence type="ECO:0000313" key="15">
    <source>
        <dbReference type="EMBL" id="HFC92907.1"/>
    </source>
</evidence>
<accession>A0A7V2T0I2</accession>
<feature type="region of interest" description="Domain IV, binds dsDNA" evidence="8">
    <location>
        <begin position="344"/>
        <end position="464"/>
    </location>
</feature>
<dbReference type="InterPro" id="IPR003593">
    <property type="entry name" value="AAA+_ATPase"/>
</dbReference>
<evidence type="ECO:0000256" key="7">
    <source>
        <dbReference type="ARBA" id="ARBA00023125"/>
    </source>
</evidence>
<comment type="caution">
    <text evidence="15">The sequence shown here is derived from an EMBL/GenBank/DDBJ whole genome shotgun (WGS) entry which is preliminary data.</text>
</comment>
<evidence type="ECO:0000256" key="5">
    <source>
        <dbReference type="ARBA" id="ARBA00022840"/>
    </source>
</evidence>
<dbReference type="PRINTS" id="PR00051">
    <property type="entry name" value="DNAA"/>
</dbReference>
<dbReference type="GO" id="GO:0008289">
    <property type="term" value="F:lipid binding"/>
    <property type="evidence" value="ECO:0007669"/>
    <property type="project" value="UniProtKB-KW"/>
</dbReference>
<dbReference type="HAMAP" id="MF_00377">
    <property type="entry name" value="DnaA_bact"/>
    <property type="match status" value="1"/>
</dbReference>
<comment type="subunit">
    <text evidence="8">Oligomerizes as a right-handed, spiral filament on DNA at oriC.</text>
</comment>
<feature type="region of interest" description="Disordered" evidence="12">
    <location>
        <begin position="90"/>
        <end position="111"/>
    </location>
</feature>
<sequence length="464" mass="52507">MLWQQCLKHLEQELPDQEINTWLRTLHGTHHDDALFLLAPNEFVLQHVRDHHLSRISECARAITTNSATQVFIQIGSSAPIVSKKQAQSATADTLTSQQPPQINEPSESFSTTISESINVQHLFTNNLNSGMIFDNFVEGKSNQLGRASALQVGDNPGLSYNPLFIYGSSGLGKTHLMHAIGNRILENDPNAHVVYLTSENFVNDLVNALRNNQINEFKTFYRTADALLIDDIQFFAGKTRSMEEFFHTFNTLLEGQKQIILTSDKYPRNVNGIDDRLRTRLNSGLSVSIDPPDLETRVAILRKKAENFSLVLPNNVSFFIAERFKSNVRDLEGALQKVVATLRLRRQTEVTLDFVHDALRDQLASQTKLITIESIKKTVAQHYNIRVSDLNSPRRTRSIARPRQIAMSLAKELTNHSYPEIGENFGGRDHTTIMHACKKVKELRHTDPQIEEGYSILQRVLTC</sequence>
<dbReference type="InterPro" id="IPR020591">
    <property type="entry name" value="Chromosome_initiator_DnaA-like"/>
</dbReference>
<dbReference type="GO" id="GO:0005737">
    <property type="term" value="C:cytoplasm"/>
    <property type="evidence" value="ECO:0007669"/>
    <property type="project" value="UniProtKB-SubCell"/>
</dbReference>
<comment type="subcellular location">
    <subcellularLocation>
        <location evidence="8">Cytoplasm</location>
    </subcellularLocation>
</comment>
<dbReference type="InterPro" id="IPR027417">
    <property type="entry name" value="P-loop_NTPase"/>
</dbReference>
<evidence type="ECO:0000256" key="9">
    <source>
        <dbReference type="NCBIfam" id="TIGR00362"/>
    </source>
</evidence>